<feature type="non-terminal residue" evidence="2">
    <location>
        <position position="1"/>
    </location>
</feature>
<dbReference type="AlphaFoldDB" id="A0A3P6TKY3"/>
<feature type="chain" id="PRO_5018094277" description="TIL domain-containing protein" evidence="1">
    <location>
        <begin position="24"/>
        <end position="59"/>
    </location>
</feature>
<sequence length="59" mass="6754">MFLNRSIFLIAILLIGCPDLLIAENCIYSCEVYWRCKDNYGVCVPPNGCEQTCQKRPKP</sequence>
<dbReference type="PROSITE" id="PS51257">
    <property type="entry name" value="PROKAR_LIPOPROTEIN"/>
    <property type="match status" value="1"/>
</dbReference>
<feature type="signal peptide" evidence="1">
    <location>
        <begin position="1"/>
        <end position="23"/>
    </location>
</feature>
<reference evidence="2 3" key="1">
    <citation type="submission" date="2018-08" db="EMBL/GenBank/DDBJ databases">
        <authorList>
            <person name="Laetsch R D."/>
            <person name="Stevens L."/>
            <person name="Kumar S."/>
            <person name="Blaxter L. M."/>
        </authorList>
    </citation>
    <scope>NUCLEOTIDE SEQUENCE [LARGE SCALE GENOMIC DNA]</scope>
</reference>
<keyword evidence="1" id="KW-0732">Signal</keyword>
<dbReference type="EMBL" id="UYRW01003339">
    <property type="protein sequence ID" value="VDK88736.1"/>
    <property type="molecule type" value="Genomic_DNA"/>
</dbReference>
<gene>
    <name evidence="2" type="ORF">NOO_LOCUS8231</name>
</gene>
<evidence type="ECO:0008006" key="4">
    <source>
        <dbReference type="Google" id="ProtNLM"/>
    </source>
</evidence>
<evidence type="ECO:0000256" key="1">
    <source>
        <dbReference type="SAM" id="SignalP"/>
    </source>
</evidence>
<evidence type="ECO:0000313" key="2">
    <source>
        <dbReference type="EMBL" id="VDK88736.1"/>
    </source>
</evidence>
<dbReference type="Proteomes" id="UP000271087">
    <property type="component" value="Unassembled WGS sequence"/>
</dbReference>
<keyword evidence="3" id="KW-1185">Reference proteome</keyword>
<proteinExistence type="predicted"/>
<accession>A0A3P6TKY3</accession>
<name>A0A3P6TKY3_ONCOC</name>
<evidence type="ECO:0000313" key="3">
    <source>
        <dbReference type="Proteomes" id="UP000271087"/>
    </source>
</evidence>
<organism evidence="2 3">
    <name type="scientific">Onchocerca ochengi</name>
    <name type="common">Filarial nematode worm</name>
    <dbReference type="NCBI Taxonomy" id="42157"/>
    <lineage>
        <taxon>Eukaryota</taxon>
        <taxon>Metazoa</taxon>
        <taxon>Ecdysozoa</taxon>
        <taxon>Nematoda</taxon>
        <taxon>Chromadorea</taxon>
        <taxon>Rhabditida</taxon>
        <taxon>Spirurina</taxon>
        <taxon>Spiruromorpha</taxon>
        <taxon>Filarioidea</taxon>
        <taxon>Onchocercidae</taxon>
        <taxon>Onchocerca</taxon>
    </lineage>
</organism>
<protein>
    <recommendedName>
        <fullName evidence="4">TIL domain-containing protein</fullName>
    </recommendedName>
</protein>